<dbReference type="EMBL" id="JBHTOF010000103">
    <property type="protein sequence ID" value="MFD1466472.1"/>
    <property type="molecule type" value="Genomic_DNA"/>
</dbReference>
<keyword evidence="3" id="KW-1185">Reference proteome</keyword>
<evidence type="ECO:0000256" key="1">
    <source>
        <dbReference type="SAM" id="Coils"/>
    </source>
</evidence>
<organism evidence="2 3">
    <name type="scientific">Lapidilactobacillus mulanensis</name>
    <dbReference type="NCBI Taxonomy" id="2485999"/>
    <lineage>
        <taxon>Bacteria</taxon>
        <taxon>Bacillati</taxon>
        <taxon>Bacillota</taxon>
        <taxon>Bacilli</taxon>
        <taxon>Lactobacillales</taxon>
        <taxon>Lactobacillaceae</taxon>
        <taxon>Lapidilactobacillus</taxon>
    </lineage>
</organism>
<reference evidence="3" key="1">
    <citation type="journal article" date="2019" name="Int. J. Syst. Evol. Microbiol.">
        <title>The Global Catalogue of Microorganisms (GCM) 10K type strain sequencing project: providing services to taxonomists for standard genome sequencing and annotation.</title>
        <authorList>
            <consortium name="The Broad Institute Genomics Platform"/>
            <consortium name="The Broad Institute Genome Sequencing Center for Infectious Disease"/>
            <person name="Wu L."/>
            <person name="Ma J."/>
        </authorList>
    </citation>
    <scope>NUCLEOTIDE SEQUENCE [LARGE SCALE GENOMIC DNA]</scope>
    <source>
        <strain evidence="3">CCM 8951</strain>
    </source>
</reference>
<name>A0ABW4DP85_9LACO</name>
<evidence type="ECO:0008006" key="4">
    <source>
        <dbReference type="Google" id="ProtNLM"/>
    </source>
</evidence>
<feature type="coiled-coil region" evidence="1">
    <location>
        <begin position="34"/>
        <end position="68"/>
    </location>
</feature>
<dbReference type="RefSeq" id="WP_125577457.1">
    <property type="nucleotide sequence ID" value="NZ_JBHTOF010000103.1"/>
</dbReference>
<accession>A0ABW4DP85</accession>
<proteinExistence type="predicted"/>
<comment type="caution">
    <text evidence="2">The sequence shown here is derived from an EMBL/GenBank/DDBJ whole genome shotgun (WGS) entry which is preliminary data.</text>
</comment>
<evidence type="ECO:0000313" key="3">
    <source>
        <dbReference type="Proteomes" id="UP001597244"/>
    </source>
</evidence>
<protein>
    <recommendedName>
        <fullName evidence="4">Phage protein</fullName>
    </recommendedName>
</protein>
<gene>
    <name evidence="2" type="ORF">ACFQ4L_10405</name>
</gene>
<dbReference type="Proteomes" id="UP001597244">
    <property type="component" value="Unassembled WGS sequence"/>
</dbReference>
<sequence length="155" mass="17568">MTERIIVDSGNILIPIGIRDKNDPDKTHDFTLKVDISDNILQNAKKHNDELQKELQKIQDKYAKTIGDDELSDENVGTVIEGISEMVKTRFDDDFGVGKYEEIANAGGGNSFLNMLDLYTQVSDYVGAKLEQKFAKIKQKSANKKIKYLKNRNKK</sequence>
<evidence type="ECO:0000313" key="2">
    <source>
        <dbReference type="EMBL" id="MFD1466472.1"/>
    </source>
</evidence>
<keyword evidence="1" id="KW-0175">Coiled coil</keyword>